<accession>K0K0X8</accession>
<dbReference type="PATRIC" id="fig|1179773.3.peg.2909"/>
<dbReference type="AlphaFoldDB" id="K0K0X8"/>
<dbReference type="HOGENOM" id="CLU_2901535_0_0_11"/>
<name>K0K0X8_SACES</name>
<evidence type="ECO:0000313" key="2">
    <source>
        <dbReference type="Proteomes" id="UP000006281"/>
    </source>
</evidence>
<reference evidence="1 2" key="1">
    <citation type="journal article" date="2012" name="BMC Genomics">
        <title>Complete genome sequence of Saccharothrix espanaensis DSM 44229T and comparison to the other completely sequenced Pseudonocardiaceae.</title>
        <authorList>
            <person name="Strobel T."/>
            <person name="Al-Dilaimi A."/>
            <person name="Blom J."/>
            <person name="Gessner A."/>
            <person name="Kalinowski J."/>
            <person name="Luzhetska M."/>
            <person name="Puhler A."/>
            <person name="Szczepanowski R."/>
            <person name="Bechthold A."/>
            <person name="Ruckert C."/>
        </authorList>
    </citation>
    <scope>NUCLEOTIDE SEQUENCE [LARGE SCALE GENOMIC DNA]</scope>
    <source>
        <strain evidence="2">ATCC 51144 / DSM 44229 / JCM 9112 / NBRC 15066 / NRRL 15764</strain>
    </source>
</reference>
<evidence type="ECO:0000313" key="1">
    <source>
        <dbReference type="EMBL" id="CCH30228.1"/>
    </source>
</evidence>
<gene>
    <name evidence="1" type="ordered locus">BN6_29180</name>
</gene>
<dbReference type="Proteomes" id="UP000006281">
    <property type="component" value="Chromosome"/>
</dbReference>
<dbReference type="KEGG" id="sesp:BN6_29180"/>
<dbReference type="STRING" id="1179773.BN6_29180"/>
<organism evidence="1 2">
    <name type="scientific">Saccharothrix espanaensis (strain ATCC 51144 / DSM 44229 / JCM 9112 / NBRC 15066 / NRRL 15764)</name>
    <dbReference type="NCBI Taxonomy" id="1179773"/>
    <lineage>
        <taxon>Bacteria</taxon>
        <taxon>Bacillati</taxon>
        <taxon>Actinomycetota</taxon>
        <taxon>Actinomycetes</taxon>
        <taxon>Pseudonocardiales</taxon>
        <taxon>Pseudonocardiaceae</taxon>
        <taxon>Saccharothrix</taxon>
    </lineage>
</organism>
<proteinExistence type="predicted"/>
<dbReference type="RefSeq" id="WP_015100340.1">
    <property type="nucleotide sequence ID" value="NC_019673.1"/>
</dbReference>
<keyword evidence="2" id="KW-1185">Reference proteome</keyword>
<dbReference type="BioCyc" id="SESP1179773:BN6_RS14165-MONOMER"/>
<sequence length="62" mass="7248">MDDDSAYRVVAELVRQQSLGEILLLSREHHLDVSARHRLVKFYALLKCAETLRYDQFRGFPA</sequence>
<protein>
    <submittedName>
        <fullName evidence="1">Uncharacterized protein</fullName>
    </submittedName>
</protein>
<dbReference type="EMBL" id="HE804045">
    <property type="protein sequence ID" value="CCH30228.1"/>
    <property type="molecule type" value="Genomic_DNA"/>
</dbReference>